<evidence type="ECO:0000313" key="2">
    <source>
        <dbReference type="WBParaSite" id="L893_g3741.t1"/>
    </source>
</evidence>
<accession>A0A1I8AAG5</accession>
<dbReference type="Proteomes" id="UP000095287">
    <property type="component" value="Unplaced"/>
</dbReference>
<organism evidence="1 2">
    <name type="scientific">Steinernema glaseri</name>
    <dbReference type="NCBI Taxonomy" id="37863"/>
    <lineage>
        <taxon>Eukaryota</taxon>
        <taxon>Metazoa</taxon>
        <taxon>Ecdysozoa</taxon>
        <taxon>Nematoda</taxon>
        <taxon>Chromadorea</taxon>
        <taxon>Rhabditida</taxon>
        <taxon>Tylenchina</taxon>
        <taxon>Panagrolaimomorpha</taxon>
        <taxon>Strongyloidoidea</taxon>
        <taxon>Steinernematidae</taxon>
        <taxon>Steinernema</taxon>
    </lineage>
</organism>
<protein>
    <submittedName>
        <fullName evidence="2">Uncharacterized protein</fullName>
    </submittedName>
</protein>
<sequence>MALQTTVDAPPSRLPSVRSGDVDDILVRCAAITPPRTAPFANGTKVQILGLRHSAEDRCFPRSEAGQGGAPNVNGWHSSNSFAMQMCSLRETCEWRTVVARLIAGNRFFKHKLP</sequence>
<dbReference type="WBParaSite" id="L893_g3741.t1">
    <property type="protein sequence ID" value="L893_g3741.t1"/>
    <property type="gene ID" value="L893_g3741"/>
</dbReference>
<proteinExistence type="predicted"/>
<dbReference type="AlphaFoldDB" id="A0A1I8AAG5"/>
<keyword evidence="1" id="KW-1185">Reference proteome</keyword>
<name>A0A1I8AAG5_9BILA</name>
<evidence type="ECO:0000313" key="1">
    <source>
        <dbReference type="Proteomes" id="UP000095287"/>
    </source>
</evidence>
<reference evidence="2" key="1">
    <citation type="submission" date="2016-11" db="UniProtKB">
        <authorList>
            <consortium name="WormBaseParasite"/>
        </authorList>
    </citation>
    <scope>IDENTIFICATION</scope>
</reference>